<accession>A0A0M0JRK3</accession>
<dbReference type="CDD" id="cd00009">
    <property type="entry name" value="AAA"/>
    <property type="match status" value="1"/>
</dbReference>
<evidence type="ECO:0000313" key="7">
    <source>
        <dbReference type="Proteomes" id="UP000037460"/>
    </source>
</evidence>
<evidence type="ECO:0000313" key="6">
    <source>
        <dbReference type="EMBL" id="KOO28878.1"/>
    </source>
</evidence>
<feature type="region of interest" description="Disordered" evidence="4">
    <location>
        <begin position="66"/>
        <end position="98"/>
    </location>
</feature>
<dbReference type="GO" id="GO:0016887">
    <property type="term" value="F:ATP hydrolysis activity"/>
    <property type="evidence" value="ECO:0007669"/>
    <property type="project" value="InterPro"/>
</dbReference>
<keyword evidence="7" id="KW-1185">Reference proteome</keyword>
<dbReference type="InterPro" id="IPR000938">
    <property type="entry name" value="CAP-Gly_domain"/>
</dbReference>
<dbReference type="SUPFAM" id="SSF52540">
    <property type="entry name" value="P-loop containing nucleoside triphosphate hydrolases"/>
    <property type="match status" value="2"/>
</dbReference>
<dbReference type="PRINTS" id="PR00819">
    <property type="entry name" value="CBXCFQXSUPER"/>
</dbReference>
<dbReference type="SUPFAM" id="SSF74924">
    <property type="entry name" value="Cap-Gly domain"/>
    <property type="match status" value="1"/>
</dbReference>
<feature type="compositionally biased region" description="Low complexity" evidence="4">
    <location>
        <begin position="67"/>
        <end position="83"/>
    </location>
</feature>
<evidence type="ECO:0000256" key="1">
    <source>
        <dbReference type="ARBA" id="ARBA00010378"/>
    </source>
</evidence>
<dbReference type="Gene3D" id="1.10.8.60">
    <property type="match status" value="2"/>
</dbReference>
<protein>
    <submittedName>
        <fullName evidence="6">Stage v sporulation protein k</fullName>
    </submittedName>
</protein>
<dbReference type="Gene3D" id="3.40.50.300">
    <property type="entry name" value="P-loop containing nucleotide triphosphate hydrolases"/>
    <property type="match status" value="2"/>
</dbReference>
<evidence type="ECO:0000256" key="2">
    <source>
        <dbReference type="ARBA" id="ARBA00022741"/>
    </source>
</evidence>
<evidence type="ECO:0000256" key="4">
    <source>
        <dbReference type="SAM" id="MobiDB-lite"/>
    </source>
</evidence>
<reference evidence="7" key="1">
    <citation type="journal article" date="2015" name="PLoS Genet.">
        <title>Genome Sequence and Transcriptome Analyses of Chrysochromulina tobin: Metabolic Tools for Enhanced Algal Fitness in the Prominent Order Prymnesiales (Haptophyceae).</title>
        <authorList>
            <person name="Hovde B.T."/>
            <person name="Deodato C.R."/>
            <person name="Hunsperger H.M."/>
            <person name="Ryken S.A."/>
            <person name="Yost W."/>
            <person name="Jha R.K."/>
            <person name="Patterson J."/>
            <person name="Monnat R.J. Jr."/>
            <person name="Barlow S.B."/>
            <person name="Starkenburg S.R."/>
            <person name="Cattolico R.A."/>
        </authorList>
    </citation>
    <scope>NUCLEOTIDE SEQUENCE</scope>
    <source>
        <strain evidence="7">CCMP291</strain>
    </source>
</reference>
<keyword evidence="2" id="KW-0547">Nucleotide-binding</keyword>
<sequence>MYVGVAEFARGKEVCGLRLDVKRTTTDCDGKYRGERHFRCTPGHGLYIPLEDAEFIALASDDDFQRAHTPTPAAAPGTAPAAAKRGTSDDTPLPAPSNFDLDKELDGIAGLEEVKEMLRGLRNAVEVRRRRSSFGVNDERTMHMLFLGNPGTGKTKVARLVARMLHSLGILKKGQLIEVTRKDLIGPHHGETAQLTAEACKKALGGVLFIDEAYALRNEGSSDSAGQECVNTLVKESEEHANDLVLILAGYQKEMTTFLATNSGLSSRFPNVFNFADYSYADLASILRTTANEKGFTVDESLSEAGLLSLVQRCIRAAEIPKGNGRLVRNIVEAAIARQTNRVFSLGTVSRGTLTTLLEEDFAGDGEQQGLDSVPEVLKRLENIVGLDSVKTYAKQLMAQLQMRAQRKEAGLPVPADASLHMIFSGNPGTGKTTVARILAQAFKSLGMLRVGHLLEVDRAQLVAGYAGQTAIKTKQMVESALGGVLFVDEAYTLVSDDRDTFGKEALDTLMKLTEDYRDDLIVILAGYPADMRKLLARNPGLKSRFPSEIVFSDYSADELMRITETFLGEELLKLSPDAREALTTIYTIMASVHDRENGNGRAVRNLLERAKRSQALRLMELGRKATRDELSILTMDDFEETLSEMRNAPEPRPHGFGQVGHEGGGSGGGGPSELHIAYAQ</sequence>
<dbReference type="Pfam" id="PF17866">
    <property type="entry name" value="AAA_lid_6"/>
    <property type="match status" value="2"/>
</dbReference>
<dbReference type="InterPro" id="IPR003959">
    <property type="entry name" value="ATPase_AAA_core"/>
</dbReference>
<dbReference type="EMBL" id="JWZX01002499">
    <property type="protein sequence ID" value="KOO28878.1"/>
    <property type="molecule type" value="Genomic_DNA"/>
</dbReference>
<dbReference type="SMART" id="SM00382">
    <property type="entry name" value="AAA"/>
    <property type="match status" value="2"/>
</dbReference>
<proteinExistence type="inferred from homology"/>
<dbReference type="FunFam" id="3.40.50.300:FF:000216">
    <property type="entry name" value="Type VII secretion ATPase EccA"/>
    <property type="match status" value="2"/>
</dbReference>
<gene>
    <name evidence="6" type="ORF">Ctob_005270</name>
</gene>
<keyword evidence="3" id="KW-0067">ATP-binding</keyword>
<dbReference type="Pfam" id="PF00004">
    <property type="entry name" value="AAA"/>
    <property type="match status" value="2"/>
</dbReference>
<feature type="region of interest" description="Disordered" evidence="4">
    <location>
        <begin position="647"/>
        <end position="681"/>
    </location>
</feature>
<dbReference type="InterPro" id="IPR036859">
    <property type="entry name" value="CAP-Gly_dom_sf"/>
</dbReference>
<dbReference type="InterPro" id="IPR027417">
    <property type="entry name" value="P-loop_NTPase"/>
</dbReference>
<dbReference type="InterPro" id="IPR050773">
    <property type="entry name" value="CbxX/CfxQ_RuBisCO_ESX"/>
</dbReference>
<dbReference type="InterPro" id="IPR000641">
    <property type="entry name" value="CbxX/CfxQ"/>
</dbReference>
<comment type="similarity">
    <text evidence="1">Belongs to the CbxX/CfxQ family.</text>
</comment>
<dbReference type="PANTHER" id="PTHR43392:SF2">
    <property type="entry name" value="AAA-TYPE ATPASE FAMILY PROTEIN _ ANKYRIN REPEAT FAMILY PROTEIN"/>
    <property type="match status" value="1"/>
</dbReference>
<comment type="caution">
    <text evidence="6">The sequence shown here is derived from an EMBL/GenBank/DDBJ whole genome shotgun (WGS) entry which is preliminary data.</text>
</comment>
<dbReference type="Pfam" id="PF01302">
    <property type="entry name" value="CAP_GLY"/>
    <property type="match status" value="1"/>
</dbReference>
<dbReference type="Gene3D" id="2.30.30.190">
    <property type="entry name" value="CAP Gly-rich-like domain"/>
    <property type="match status" value="1"/>
</dbReference>
<evidence type="ECO:0000259" key="5">
    <source>
        <dbReference type="SMART" id="SM00382"/>
    </source>
</evidence>
<dbReference type="PANTHER" id="PTHR43392">
    <property type="entry name" value="AAA-TYPE ATPASE FAMILY PROTEIN / ANKYRIN REPEAT FAMILY PROTEIN"/>
    <property type="match status" value="1"/>
</dbReference>
<organism evidence="6 7">
    <name type="scientific">Chrysochromulina tobinii</name>
    <dbReference type="NCBI Taxonomy" id="1460289"/>
    <lineage>
        <taxon>Eukaryota</taxon>
        <taxon>Haptista</taxon>
        <taxon>Haptophyta</taxon>
        <taxon>Prymnesiophyceae</taxon>
        <taxon>Prymnesiales</taxon>
        <taxon>Chrysochromulinaceae</taxon>
        <taxon>Chrysochromulina</taxon>
    </lineage>
</organism>
<dbReference type="InterPro" id="IPR003593">
    <property type="entry name" value="AAA+_ATPase"/>
</dbReference>
<dbReference type="Proteomes" id="UP000037460">
    <property type="component" value="Unassembled WGS sequence"/>
</dbReference>
<dbReference type="GO" id="GO:0005524">
    <property type="term" value="F:ATP binding"/>
    <property type="evidence" value="ECO:0007669"/>
    <property type="project" value="UniProtKB-KW"/>
</dbReference>
<dbReference type="AlphaFoldDB" id="A0A0M0JRK3"/>
<feature type="domain" description="AAA+ ATPase" evidence="5">
    <location>
        <begin position="418"/>
        <end position="556"/>
    </location>
</feature>
<dbReference type="OrthoDB" id="2423195at2759"/>
<dbReference type="InterPro" id="IPR041627">
    <property type="entry name" value="AAA_lid_6"/>
</dbReference>
<name>A0A0M0JRK3_9EUKA</name>
<feature type="compositionally biased region" description="Gly residues" evidence="4">
    <location>
        <begin position="658"/>
        <end position="672"/>
    </location>
</feature>
<evidence type="ECO:0000256" key="3">
    <source>
        <dbReference type="ARBA" id="ARBA00022840"/>
    </source>
</evidence>
<feature type="domain" description="AAA+ ATPase" evidence="5">
    <location>
        <begin position="140"/>
        <end position="279"/>
    </location>
</feature>